<dbReference type="EMBL" id="VFQC01000001">
    <property type="protein sequence ID" value="TQN30237.1"/>
    <property type="molecule type" value="Genomic_DNA"/>
</dbReference>
<protein>
    <submittedName>
        <fullName evidence="3">Uncharacterized protein DUF4190</fullName>
    </submittedName>
</protein>
<accession>A0A543NEG1</accession>
<gene>
    <name evidence="3" type="ORF">FHX37_0099</name>
</gene>
<keyword evidence="1" id="KW-1133">Transmembrane helix</keyword>
<feature type="domain" description="DUF4190" evidence="2">
    <location>
        <begin position="22"/>
        <end position="83"/>
    </location>
</feature>
<keyword evidence="1" id="KW-0472">Membrane</keyword>
<proteinExistence type="predicted"/>
<dbReference type="Pfam" id="PF13828">
    <property type="entry name" value="DUF4190"/>
    <property type="match status" value="1"/>
</dbReference>
<sequence length="119" mass="12130">MARTGPPAPSPAPAAPRRMSGLALASLALGLGNLACLFLLWVPSVVGLVLGVLGIRHTTGDSGRDGRGMAVTGTVLNGVFAVLAPFLLAPVLSPTDTRFGIELPTDCHSAEAEVLRCDT</sequence>
<evidence type="ECO:0000313" key="4">
    <source>
        <dbReference type="Proteomes" id="UP000317422"/>
    </source>
</evidence>
<keyword evidence="4" id="KW-1185">Reference proteome</keyword>
<dbReference type="InterPro" id="IPR025241">
    <property type="entry name" value="DUF4190"/>
</dbReference>
<evidence type="ECO:0000259" key="2">
    <source>
        <dbReference type="Pfam" id="PF13828"/>
    </source>
</evidence>
<name>A0A543NEG1_9ACTN</name>
<evidence type="ECO:0000313" key="3">
    <source>
        <dbReference type="EMBL" id="TQN30237.1"/>
    </source>
</evidence>
<reference evidence="3 4" key="1">
    <citation type="submission" date="2019-06" db="EMBL/GenBank/DDBJ databases">
        <title>Sequencing the genomes of 1000 actinobacteria strains.</title>
        <authorList>
            <person name="Klenk H.-P."/>
        </authorList>
    </citation>
    <scope>NUCLEOTIDE SEQUENCE [LARGE SCALE GENOMIC DNA]</scope>
    <source>
        <strain evidence="3 4">DSM 45015</strain>
    </source>
</reference>
<feature type="transmembrane region" description="Helical" evidence="1">
    <location>
        <begin position="22"/>
        <end position="55"/>
    </location>
</feature>
<organism evidence="3 4">
    <name type="scientific">Haloactinospora alba</name>
    <dbReference type="NCBI Taxonomy" id="405555"/>
    <lineage>
        <taxon>Bacteria</taxon>
        <taxon>Bacillati</taxon>
        <taxon>Actinomycetota</taxon>
        <taxon>Actinomycetes</taxon>
        <taxon>Streptosporangiales</taxon>
        <taxon>Nocardiopsidaceae</taxon>
        <taxon>Haloactinospora</taxon>
    </lineage>
</organism>
<dbReference type="AlphaFoldDB" id="A0A543NEG1"/>
<dbReference type="Proteomes" id="UP000317422">
    <property type="component" value="Unassembled WGS sequence"/>
</dbReference>
<evidence type="ECO:0000256" key="1">
    <source>
        <dbReference type="SAM" id="Phobius"/>
    </source>
</evidence>
<keyword evidence="1" id="KW-0812">Transmembrane</keyword>
<feature type="transmembrane region" description="Helical" evidence="1">
    <location>
        <begin position="67"/>
        <end position="88"/>
    </location>
</feature>
<comment type="caution">
    <text evidence="3">The sequence shown here is derived from an EMBL/GenBank/DDBJ whole genome shotgun (WGS) entry which is preliminary data.</text>
</comment>
<dbReference type="RefSeq" id="WP_141921511.1">
    <property type="nucleotide sequence ID" value="NZ_VFQC01000001.1"/>
</dbReference>